<keyword evidence="2" id="KW-0372">Hormone</keyword>
<reference evidence="7" key="1">
    <citation type="submission" date="2024-06" db="EMBL/GenBank/DDBJ databases">
        <authorList>
            <person name="Ryan C."/>
        </authorList>
    </citation>
    <scope>NUCLEOTIDE SEQUENCE [LARGE SCALE GENOMIC DNA]</scope>
</reference>
<organism evidence="6 7">
    <name type="scientific">Urochloa decumbens</name>
    <dbReference type="NCBI Taxonomy" id="240449"/>
    <lineage>
        <taxon>Eukaryota</taxon>
        <taxon>Viridiplantae</taxon>
        <taxon>Streptophyta</taxon>
        <taxon>Embryophyta</taxon>
        <taxon>Tracheophyta</taxon>
        <taxon>Spermatophyta</taxon>
        <taxon>Magnoliopsida</taxon>
        <taxon>Liliopsida</taxon>
        <taxon>Poales</taxon>
        <taxon>Poaceae</taxon>
        <taxon>PACMAD clade</taxon>
        <taxon>Panicoideae</taxon>
        <taxon>Panicodae</taxon>
        <taxon>Paniceae</taxon>
        <taxon>Melinidinae</taxon>
        <taxon>Urochloa</taxon>
    </lineage>
</organism>
<evidence type="ECO:0000256" key="3">
    <source>
        <dbReference type="ARBA" id="ARBA00022729"/>
    </source>
</evidence>
<evidence type="ECO:0000256" key="2">
    <source>
        <dbReference type="ARBA" id="ARBA00022702"/>
    </source>
</evidence>
<reference evidence="6 7" key="2">
    <citation type="submission" date="2024-10" db="EMBL/GenBank/DDBJ databases">
        <authorList>
            <person name="Ryan C."/>
        </authorList>
    </citation>
    <scope>NUCLEOTIDE SEQUENCE [LARGE SCALE GENOMIC DNA]</scope>
</reference>
<dbReference type="Pfam" id="PF05498">
    <property type="entry name" value="RALF"/>
    <property type="match status" value="1"/>
</dbReference>
<dbReference type="Proteomes" id="UP001497457">
    <property type="component" value="Chromosome 20rd"/>
</dbReference>
<keyword evidence="7" id="KW-1185">Reference proteome</keyword>
<evidence type="ECO:0000313" key="7">
    <source>
        <dbReference type="Proteomes" id="UP001497457"/>
    </source>
</evidence>
<dbReference type="InterPro" id="IPR008801">
    <property type="entry name" value="RALF"/>
</dbReference>
<proteinExistence type="inferred from homology"/>
<comment type="similarity">
    <text evidence="1">Belongs to the plant rapid alkalinization factor (RALF) family.</text>
</comment>
<gene>
    <name evidence="6" type="ORF">URODEC1_LOCUS54487</name>
</gene>
<evidence type="ECO:0000256" key="5">
    <source>
        <dbReference type="SAM" id="SignalP"/>
    </source>
</evidence>
<feature type="signal peptide" evidence="5">
    <location>
        <begin position="1"/>
        <end position="21"/>
    </location>
</feature>
<evidence type="ECO:0000256" key="1">
    <source>
        <dbReference type="ARBA" id="ARBA00009178"/>
    </source>
</evidence>
<keyword evidence="3 5" id="KW-0732">Signal</keyword>
<accession>A0ABC9AEC0</accession>
<dbReference type="GO" id="GO:0005179">
    <property type="term" value="F:hormone activity"/>
    <property type="evidence" value="ECO:0007669"/>
    <property type="project" value="UniProtKB-KW"/>
</dbReference>
<dbReference type="AlphaFoldDB" id="A0ABC9AEC0"/>
<keyword evidence="4" id="KW-1015">Disulfide bond</keyword>
<sequence>MEKVSTRLAVVVLCLLMAAAAAPQAADAVEYIKYPKNMISCKVLGNCEKNDGGPDATRPGAVANKYTRGCSRIDRCRD</sequence>
<evidence type="ECO:0000313" key="6">
    <source>
        <dbReference type="EMBL" id="CAL4978016.1"/>
    </source>
</evidence>
<protein>
    <submittedName>
        <fullName evidence="6">Uncharacterized protein</fullName>
    </submittedName>
</protein>
<evidence type="ECO:0000256" key="4">
    <source>
        <dbReference type="ARBA" id="ARBA00023157"/>
    </source>
</evidence>
<dbReference type="EMBL" id="OZ075130">
    <property type="protein sequence ID" value="CAL4978016.1"/>
    <property type="molecule type" value="Genomic_DNA"/>
</dbReference>
<feature type="chain" id="PRO_5044865786" evidence="5">
    <location>
        <begin position="22"/>
        <end position="78"/>
    </location>
</feature>
<name>A0ABC9AEC0_9POAL</name>